<dbReference type="CDD" id="cd04683">
    <property type="entry name" value="NUDIX_Hydrolase"/>
    <property type="match status" value="1"/>
</dbReference>
<evidence type="ECO:0000313" key="2">
    <source>
        <dbReference type="EMBL" id="KAB7740803.1"/>
    </source>
</evidence>
<proteinExistence type="predicted"/>
<comment type="caution">
    <text evidence="2">The sequence shown here is derived from an EMBL/GenBank/DDBJ whole genome shotgun (WGS) entry which is preliminary data.</text>
</comment>
<gene>
    <name evidence="2" type="ORF">F2P47_07090</name>
</gene>
<reference evidence="2 3" key="1">
    <citation type="submission" date="2019-09" db="EMBL/GenBank/DDBJ databases">
        <title>Parvibaculum sedimenti sp. nov., isolated from sediment.</title>
        <authorList>
            <person name="Wang Y."/>
        </authorList>
    </citation>
    <scope>NUCLEOTIDE SEQUENCE [LARGE SCALE GENOMIC DNA]</scope>
    <source>
        <strain evidence="2 3">HXT-9</strain>
    </source>
</reference>
<dbReference type="Gene3D" id="3.90.79.10">
    <property type="entry name" value="Nucleoside Triphosphate Pyrophosphohydrolase"/>
    <property type="match status" value="1"/>
</dbReference>
<dbReference type="PANTHER" id="PTHR43736:SF1">
    <property type="entry name" value="DIHYDRONEOPTERIN TRIPHOSPHATE DIPHOSPHATASE"/>
    <property type="match status" value="1"/>
</dbReference>
<dbReference type="SUPFAM" id="SSF55811">
    <property type="entry name" value="Nudix"/>
    <property type="match status" value="1"/>
</dbReference>
<dbReference type="Proteomes" id="UP000468901">
    <property type="component" value="Unassembled WGS sequence"/>
</dbReference>
<name>A0A6N6VL95_9HYPH</name>
<dbReference type="EMBL" id="WESC01000005">
    <property type="protein sequence ID" value="KAB7740803.1"/>
    <property type="molecule type" value="Genomic_DNA"/>
</dbReference>
<dbReference type="InterPro" id="IPR000086">
    <property type="entry name" value="NUDIX_hydrolase_dom"/>
</dbReference>
<protein>
    <submittedName>
        <fullName evidence="2">NUDIX domain-containing protein</fullName>
    </submittedName>
</protein>
<dbReference type="PROSITE" id="PS51462">
    <property type="entry name" value="NUDIX"/>
    <property type="match status" value="1"/>
</dbReference>
<organism evidence="2 3">
    <name type="scientific">Parvibaculum sedimenti</name>
    <dbReference type="NCBI Taxonomy" id="2608632"/>
    <lineage>
        <taxon>Bacteria</taxon>
        <taxon>Pseudomonadati</taxon>
        <taxon>Pseudomonadota</taxon>
        <taxon>Alphaproteobacteria</taxon>
        <taxon>Hyphomicrobiales</taxon>
        <taxon>Parvibaculaceae</taxon>
        <taxon>Parvibaculum</taxon>
    </lineage>
</organism>
<evidence type="ECO:0000313" key="3">
    <source>
        <dbReference type="Proteomes" id="UP000468901"/>
    </source>
</evidence>
<dbReference type="InterPro" id="IPR015797">
    <property type="entry name" value="NUDIX_hydrolase-like_dom_sf"/>
</dbReference>
<feature type="domain" description="Nudix hydrolase" evidence="1">
    <location>
        <begin position="45"/>
        <end position="177"/>
    </location>
</feature>
<dbReference type="GO" id="GO:0003824">
    <property type="term" value="F:catalytic activity"/>
    <property type="evidence" value="ECO:0007669"/>
    <property type="project" value="UniProtKB-ARBA"/>
</dbReference>
<keyword evidence="3" id="KW-1185">Reference proteome</keyword>
<dbReference type="Pfam" id="PF00293">
    <property type="entry name" value="NUDIX"/>
    <property type="match status" value="1"/>
</dbReference>
<accession>A0A6N6VL95</accession>
<evidence type="ECO:0000259" key="1">
    <source>
        <dbReference type="PROSITE" id="PS51462"/>
    </source>
</evidence>
<dbReference type="PANTHER" id="PTHR43736">
    <property type="entry name" value="ADP-RIBOSE PYROPHOSPHATASE"/>
    <property type="match status" value="1"/>
</dbReference>
<dbReference type="AlphaFoldDB" id="A0A6N6VL95"/>
<sequence length="185" mass="20823">MAPHPPRSHERGVLRFRLPPAFPESFRRSTLFSRRVEGFMGKRERFRLSVSVFAVLRREDQVLLIRRANTGWLDGLFSVPAGAMDGDEPAALAVIREASEEASVSIDPDNIRLAHTLHCRTEGDEWLGLFFEVFAWDGTPKIGEPDKHSDLTWAPISALPNDLVPYVRQALTCISSDIAYSAYGW</sequence>